<dbReference type="GO" id="GO:0030295">
    <property type="term" value="F:protein kinase activator activity"/>
    <property type="evidence" value="ECO:0007669"/>
    <property type="project" value="TreeGrafter"/>
</dbReference>
<dbReference type="CDD" id="cd19410">
    <property type="entry name" value="HK9-like_sensor"/>
    <property type="match status" value="1"/>
</dbReference>
<keyword evidence="8" id="KW-0812">Transmembrane</keyword>
<dbReference type="PROSITE" id="PS50112">
    <property type="entry name" value="PAS"/>
    <property type="match status" value="1"/>
</dbReference>
<evidence type="ECO:0000256" key="2">
    <source>
        <dbReference type="ARBA" id="ARBA00012438"/>
    </source>
</evidence>
<keyword evidence="6" id="KW-0902">Two-component regulatory system</keyword>
<dbReference type="PROSITE" id="PS50109">
    <property type="entry name" value="HIS_KIN"/>
    <property type="match status" value="1"/>
</dbReference>
<dbReference type="InterPro" id="IPR004358">
    <property type="entry name" value="Sig_transdc_His_kin-like_C"/>
</dbReference>
<dbReference type="SMART" id="SM00091">
    <property type="entry name" value="PAS"/>
    <property type="match status" value="1"/>
</dbReference>
<evidence type="ECO:0000256" key="6">
    <source>
        <dbReference type="ARBA" id="ARBA00023012"/>
    </source>
</evidence>
<organism evidence="11 12">
    <name type="scientific">Chamaesiphon polymorphus CCALA 037</name>
    <dbReference type="NCBI Taxonomy" id="2107692"/>
    <lineage>
        <taxon>Bacteria</taxon>
        <taxon>Bacillati</taxon>
        <taxon>Cyanobacteriota</taxon>
        <taxon>Cyanophyceae</taxon>
        <taxon>Gomontiellales</taxon>
        <taxon>Chamaesiphonaceae</taxon>
        <taxon>Chamaesiphon</taxon>
    </lineage>
</organism>
<keyword evidence="12" id="KW-1185">Reference proteome</keyword>
<dbReference type="GO" id="GO:0007234">
    <property type="term" value="P:osmosensory signaling via phosphorelay pathway"/>
    <property type="evidence" value="ECO:0007669"/>
    <property type="project" value="TreeGrafter"/>
</dbReference>
<protein>
    <recommendedName>
        <fullName evidence="2">histidine kinase</fullName>
        <ecNumber evidence="2">2.7.13.3</ecNumber>
    </recommendedName>
</protein>
<evidence type="ECO:0000256" key="1">
    <source>
        <dbReference type="ARBA" id="ARBA00000085"/>
    </source>
</evidence>
<dbReference type="CDD" id="cd00130">
    <property type="entry name" value="PAS"/>
    <property type="match status" value="1"/>
</dbReference>
<name>A0A2T1G509_9CYAN</name>
<dbReference type="EC" id="2.7.13.3" evidence="2"/>
<dbReference type="AlphaFoldDB" id="A0A2T1G509"/>
<dbReference type="InterPro" id="IPR003594">
    <property type="entry name" value="HATPase_dom"/>
</dbReference>
<accession>A0A2T1G509</accession>
<dbReference type="PANTHER" id="PTHR42878:SF15">
    <property type="entry name" value="BACTERIOPHYTOCHROME"/>
    <property type="match status" value="1"/>
</dbReference>
<evidence type="ECO:0000256" key="8">
    <source>
        <dbReference type="SAM" id="Phobius"/>
    </source>
</evidence>
<dbReference type="Pfam" id="PF05227">
    <property type="entry name" value="CHASE3"/>
    <property type="match status" value="1"/>
</dbReference>
<dbReference type="Pfam" id="PF00512">
    <property type="entry name" value="HisKA"/>
    <property type="match status" value="1"/>
</dbReference>
<keyword evidence="3" id="KW-0597">Phosphoprotein</keyword>
<dbReference type="NCBIfam" id="TIGR00229">
    <property type="entry name" value="sensory_box"/>
    <property type="match status" value="1"/>
</dbReference>
<dbReference type="InterPro" id="IPR005467">
    <property type="entry name" value="His_kinase_dom"/>
</dbReference>
<dbReference type="SUPFAM" id="SSF55785">
    <property type="entry name" value="PYP-like sensor domain (PAS domain)"/>
    <property type="match status" value="1"/>
</dbReference>
<dbReference type="Proteomes" id="UP000238937">
    <property type="component" value="Unassembled WGS sequence"/>
</dbReference>
<evidence type="ECO:0000256" key="4">
    <source>
        <dbReference type="ARBA" id="ARBA00022679"/>
    </source>
</evidence>
<dbReference type="CDD" id="cd00082">
    <property type="entry name" value="HisKA"/>
    <property type="match status" value="1"/>
</dbReference>
<dbReference type="SUPFAM" id="SSF47384">
    <property type="entry name" value="Homodimeric domain of signal transducing histidine kinase"/>
    <property type="match status" value="1"/>
</dbReference>
<reference evidence="11 12" key="1">
    <citation type="submission" date="2018-03" db="EMBL/GenBank/DDBJ databases">
        <title>The ancient ancestry and fast evolution of plastids.</title>
        <authorList>
            <person name="Moore K.R."/>
            <person name="Magnabosco C."/>
            <person name="Momper L."/>
            <person name="Gold D.A."/>
            <person name="Bosak T."/>
            <person name="Fournier G.P."/>
        </authorList>
    </citation>
    <scope>NUCLEOTIDE SEQUENCE [LARGE SCALE GENOMIC DNA]</scope>
    <source>
        <strain evidence="11 12">CCALA 037</strain>
    </source>
</reference>
<dbReference type="Pfam" id="PF02518">
    <property type="entry name" value="HATPase_c"/>
    <property type="match status" value="1"/>
</dbReference>
<evidence type="ECO:0000313" key="12">
    <source>
        <dbReference type="Proteomes" id="UP000238937"/>
    </source>
</evidence>
<dbReference type="Gene3D" id="1.10.287.130">
    <property type="match status" value="1"/>
</dbReference>
<dbReference type="GO" id="GO:0000156">
    <property type="term" value="F:phosphorelay response regulator activity"/>
    <property type="evidence" value="ECO:0007669"/>
    <property type="project" value="TreeGrafter"/>
</dbReference>
<keyword evidence="4" id="KW-0808">Transferase</keyword>
<evidence type="ECO:0000259" key="9">
    <source>
        <dbReference type="PROSITE" id="PS50109"/>
    </source>
</evidence>
<dbReference type="InterPro" id="IPR003661">
    <property type="entry name" value="HisK_dim/P_dom"/>
</dbReference>
<comment type="catalytic activity">
    <reaction evidence="1">
        <text>ATP + protein L-histidine = ADP + protein N-phospho-L-histidine.</text>
        <dbReference type="EC" id="2.7.13.3"/>
    </reaction>
</comment>
<dbReference type="InterPro" id="IPR035965">
    <property type="entry name" value="PAS-like_dom_sf"/>
</dbReference>
<evidence type="ECO:0000256" key="5">
    <source>
        <dbReference type="ARBA" id="ARBA00022777"/>
    </source>
</evidence>
<evidence type="ECO:0000256" key="3">
    <source>
        <dbReference type="ARBA" id="ARBA00022553"/>
    </source>
</evidence>
<keyword evidence="5" id="KW-0418">Kinase</keyword>
<dbReference type="PRINTS" id="PR00344">
    <property type="entry name" value="BCTRLSENSOR"/>
</dbReference>
<dbReference type="Pfam" id="PF13426">
    <property type="entry name" value="PAS_9"/>
    <property type="match status" value="1"/>
</dbReference>
<dbReference type="SUPFAM" id="SSF55874">
    <property type="entry name" value="ATPase domain of HSP90 chaperone/DNA topoisomerase II/histidine kinase"/>
    <property type="match status" value="1"/>
</dbReference>
<evidence type="ECO:0000313" key="11">
    <source>
        <dbReference type="EMBL" id="PSB52313.1"/>
    </source>
</evidence>
<dbReference type="Gene3D" id="3.30.450.20">
    <property type="entry name" value="PAS domain"/>
    <property type="match status" value="1"/>
</dbReference>
<feature type="transmembrane region" description="Helical" evidence="8">
    <location>
        <begin position="20"/>
        <end position="42"/>
    </location>
</feature>
<dbReference type="SMART" id="SM00388">
    <property type="entry name" value="HisKA"/>
    <property type="match status" value="1"/>
</dbReference>
<dbReference type="InterPro" id="IPR000014">
    <property type="entry name" value="PAS"/>
</dbReference>
<dbReference type="Gene3D" id="3.30.565.10">
    <property type="entry name" value="Histidine kinase-like ATPase, C-terminal domain"/>
    <property type="match status" value="1"/>
</dbReference>
<dbReference type="PANTHER" id="PTHR42878">
    <property type="entry name" value="TWO-COMPONENT HISTIDINE KINASE"/>
    <property type="match status" value="1"/>
</dbReference>
<dbReference type="EMBL" id="PVWO01000330">
    <property type="protein sequence ID" value="PSB52313.1"/>
    <property type="molecule type" value="Genomic_DNA"/>
</dbReference>
<dbReference type="OrthoDB" id="9813151at2"/>
<dbReference type="GO" id="GO:0000155">
    <property type="term" value="F:phosphorelay sensor kinase activity"/>
    <property type="evidence" value="ECO:0007669"/>
    <property type="project" value="InterPro"/>
</dbReference>
<gene>
    <name evidence="11" type="ORF">C7B77_20640</name>
</gene>
<feature type="transmembrane region" description="Helical" evidence="8">
    <location>
        <begin position="198"/>
        <end position="217"/>
    </location>
</feature>
<keyword evidence="7 8" id="KW-0472">Membrane</keyword>
<sequence length="620" mass="70215">MKGCWHKFKSYWKQLPIEGRGSIAVCIPLICLIGTVVAYTVLRQRMVESQNYVDHTNEVLNQSKGSLISILNAETGVRGYFIGRDKALLESYNLALKTLNPTLLGLEQLVKENPVQLQRARLLTQVANYRMNLLRQSVSRVNAGESGTAEVTRARLLNGKQAMDRFRQVISEFEAEEYRLLDLRIRDLQQQQQLNADAMWCGIAIGIIGTILAIRILQELATELRERDIRLRESRNQVEAIVGNIVDGVMVIDPKGKIESFNYAAVKMFGYQPNEVMGWHWRQLLDREAEDTRKLLDYEPDLISKAPPIGQIWQAMGQRKNGELFPIEVSMNSIAFDDDRIAIVRDITDRQQTAAKLQAKAIELAQLNNSLNASNYSLRQTNSELDRFAYITAHDLKAPLRAIASLSEWVEEDLGDSMSEETRSQMQLLRRRVYRMQALLNSLLEYSRAGRTQSPIVTVDVGRSIEKIIQTLAPPDTFSIHITTPMPTFDTRWRPLEQVLTHLIDNAIRHHPTKAGIVEISAIDLGDRYEFSIFDNGDGIEPQFQTRIYTIFQTLKARDLQENIGAGLAIVKKIVTSEGGTIELESMPGKGAIFRFTWLKQPLTIDASTTSPEPRSKTSC</sequence>
<evidence type="ECO:0000259" key="10">
    <source>
        <dbReference type="PROSITE" id="PS50112"/>
    </source>
</evidence>
<keyword evidence="8" id="KW-1133">Transmembrane helix</keyword>
<dbReference type="SMART" id="SM00387">
    <property type="entry name" value="HATPase_c"/>
    <property type="match status" value="1"/>
</dbReference>
<dbReference type="InterPro" id="IPR007891">
    <property type="entry name" value="CHASE3"/>
</dbReference>
<comment type="caution">
    <text evidence="11">The sequence shown here is derived from an EMBL/GenBank/DDBJ whole genome shotgun (WGS) entry which is preliminary data.</text>
</comment>
<dbReference type="GO" id="GO:0016020">
    <property type="term" value="C:membrane"/>
    <property type="evidence" value="ECO:0007669"/>
    <property type="project" value="UniProtKB-SubCell"/>
</dbReference>
<dbReference type="InterPro" id="IPR050351">
    <property type="entry name" value="BphY/WalK/GraS-like"/>
</dbReference>
<feature type="domain" description="PAS" evidence="10">
    <location>
        <begin position="234"/>
        <end position="278"/>
    </location>
</feature>
<dbReference type="InterPro" id="IPR036097">
    <property type="entry name" value="HisK_dim/P_sf"/>
</dbReference>
<feature type="domain" description="Histidine kinase" evidence="9">
    <location>
        <begin position="391"/>
        <end position="602"/>
    </location>
</feature>
<proteinExistence type="predicted"/>
<evidence type="ECO:0000256" key="7">
    <source>
        <dbReference type="ARBA" id="ARBA00023136"/>
    </source>
</evidence>
<dbReference type="InterPro" id="IPR036890">
    <property type="entry name" value="HATPase_C_sf"/>
</dbReference>